<accession>I7G8H3</accession>
<organism evidence="1">
    <name type="scientific">Macaca fascicularis</name>
    <name type="common">Crab-eating macaque</name>
    <name type="synonym">Cynomolgus monkey</name>
    <dbReference type="NCBI Taxonomy" id="9541"/>
    <lineage>
        <taxon>Eukaryota</taxon>
        <taxon>Metazoa</taxon>
        <taxon>Chordata</taxon>
        <taxon>Craniata</taxon>
        <taxon>Vertebrata</taxon>
        <taxon>Euteleostomi</taxon>
        <taxon>Mammalia</taxon>
        <taxon>Eutheria</taxon>
        <taxon>Euarchontoglires</taxon>
        <taxon>Primates</taxon>
        <taxon>Haplorrhini</taxon>
        <taxon>Catarrhini</taxon>
        <taxon>Cercopithecidae</taxon>
        <taxon>Cercopithecinae</taxon>
        <taxon>Macaca</taxon>
    </lineage>
</organism>
<dbReference type="AlphaFoldDB" id="I7G8H3"/>
<name>I7G8H3_MACFA</name>
<dbReference type="EMBL" id="AB173978">
    <property type="protein sequence ID" value="BAE91040.1"/>
    <property type="molecule type" value="mRNA"/>
</dbReference>
<protein>
    <submittedName>
        <fullName evidence="1">Macaca fascicularis brain cDNA clone: QmoA-11467, similar to human similar to polymerase (LOC399917), mRNA, RefSeq: XM_374902.1</fullName>
    </submittedName>
</protein>
<reference evidence="1" key="1">
    <citation type="journal article" date="2007" name="PLoS Biol.">
        <title>Rate of evolution in brain-expressed genes in humans and other primates.</title>
        <authorList>
            <person name="Wang H.-Y."/>
            <person name="Chien H.-C."/>
            <person name="Osada N."/>
            <person name="Hashimoto K."/>
            <person name="Sugano S."/>
            <person name="Gojobori T."/>
            <person name="Chou C.-K."/>
            <person name="Tsai S.-F."/>
            <person name="Wu C.-I."/>
            <person name="Shen C.-K.J."/>
        </authorList>
    </citation>
    <scope>NUCLEOTIDE SEQUENCE</scope>
</reference>
<evidence type="ECO:0000313" key="1">
    <source>
        <dbReference type="EMBL" id="BAE91040.1"/>
    </source>
</evidence>
<sequence length="98" mass="10699">MWEFSSDWMLQEASSPITSGSGGDYAVGILTSPFYREGRLNKANGFIGKEAVVTCISWDWGVFGHFCGLEMCMICLCSGTVTECSTFCLDSSITEDLI</sequence>
<proteinExistence type="evidence at transcript level"/>